<organism evidence="2 3">
    <name type="scientific">Stieleria maiorica</name>
    <dbReference type="NCBI Taxonomy" id="2795974"/>
    <lineage>
        <taxon>Bacteria</taxon>
        <taxon>Pseudomonadati</taxon>
        <taxon>Planctomycetota</taxon>
        <taxon>Planctomycetia</taxon>
        <taxon>Pirellulales</taxon>
        <taxon>Pirellulaceae</taxon>
        <taxon>Stieleria</taxon>
    </lineage>
</organism>
<dbReference type="Pfam" id="PF05235">
    <property type="entry name" value="CHAD"/>
    <property type="match status" value="1"/>
</dbReference>
<accession>A0A5B9MBM8</accession>
<reference evidence="2 3" key="1">
    <citation type="submission" date="2019-02" db="EMBL/GenBank/DDBJ databases">
        <title>Planctomycetal bacteria perform biofilm scaping via a novel small molecule.</title>
        <authorList>
            <person name="Jeske O."/>
            <person name="Boedeker C."/>
            <person name="Wiegand S."/>
            <person name="Breitling P."/>
            <person name="Kallscheuer N."/>
            <person name="Jogler M."/>
            <person name="Rohde M."/>
            <person name="Petersen J."/>
            <person name="Medema M.H."/>
            <person name="Surup F."/>
            <person name="Jogler C."/>
        </authorList>
    </citation>
    <scope>NUCLEOTIDE SEQUENCE [LARGE SCALE GENOMIC DNA]</scope>
    <source>
        <strain evidence="2 3">Mal15</strain>
    </source>
</reference>
<sequence length="320" mass="36991">MASERDNTTSSASGIDLGPADPGKWIPLENARGCVGAAARITLASRLATVLNHLPGAGGRDEASIEHVHQLRVGTRRVIAALELYQDVIPRKRARWMTAQMKRIRRIAGAARDLDVLLMRYREAKPRKYKRLALRLAPLRRKARKGIIALNHKLVDDARLACRAKKTLESIDCQPNLTLDEFARLQFADQSRRFFKRARGDLNCVDRLHRFRIQAKRLRYTIELLGDVLPPEVRSEIYPVVCNVQDMLGELHDHWIARGRMKRLARCEIKPRRVKQFKSLAKKEQRMMEETQLKFHAWWTPDFRDELEKSVQQILRGVSR</sequence>
<dbReference type="PROSITE" id="PS51708">
    <property type="entry name" value="CHAD"/>
    <property type="match status" value="1"/>
</dbReference>
<keyword evidence="3" id="KW-1185">Reference proteome</keyword>
<dbReference type="InterPro" id="IPR007899">
    <property type="entry name" value="CHAD_dom"/>
</dbReference>
<evidence type="ECO:0000313" key="3">
    <source>
        <dbReference type="Proteomes" id="UP000321353"/>
    </source>
</evidence>
<dbReference type="Gene3D" id="1.40.20.10">
    <property type="entry name" value="CHAD domain"/>
    <property type="match status" value="1"/>
</dbReference>
<name>A0A5B9MBM8_9BACT</name>
<dbReference type="RefSeq" id="WP_147867159.1">
    <property type="nucleotide sequence ID" value="NZ_CP036264.1"/>
</dbReference>
<dbReference type="PANTHER" id="PTHR39339:SF1">
    <property type="entry name" value="CHAD DOMAIN-CONTAINING PROTEIN"/>
    <property type="match status" value="1"/>
</dbReference>
<dbReference type="PANTHER" id="PTHR39339">
    <property type="entry name" value="SLR1444 PROTEIN"/>
    <property type="match status" value="1"/>
</dbReference>
<feature type="domain" description="CHAD" evidence="1">
    <location>
        <begin position="32"/>
        <end position="304"/>
    </location>
</feature>
<protein>
    <submittedName>
        <fullName evidence="2">CHAD domain protein</fullName>
    </submittedName>
</protein>
<evidence type="ECO:0000259" key="1">
    <source>
        <dbReference type="PROSITE" id="PS51708"/>
    </source>
</evidence>
<dbReference type="AlphaFoldDB" id="A0A5B9MBM8"/>
<dbReference type="Proteomes" id="UP000321353">
    <property type="component" value="Chromosome"/>
</dbReference>
<gene>
    <name evidence="2" type="ORF">Mal15_15300</name>
</gene>
<evidence type="ECO:0000313" key="2">
    <source>
        <dbReference type="EMBL" id="QEF97490.1"/>
    </source>
</evidence>
<proteinExistence type="predicted"/>
<dbReference type="KEGG" id="smam:Mal15_15300"/>
<dbReference type="SMART" id="SM00880">
    <property type="entry name" value="CHAD"/>
    <property type="match status" value="1"/>
</dbReference>
<dbReference type="EMBL" id="CP036264">
    <property type="protein sequence ID" value="QEF97490.1"/>
    <property type="molecule type" value="Genomic_DNA"/>
</dbReference>
<dbReference type="InterPro" id="IPR038186">
    <property type="entry name" value="CHAD_dom_sf"/>
</dbReference>